<dbReference type="EMBL" id="SMOL01000768">
    <property type="protein sequence ID" value="KAB2598279.1"/>
    <property type="molecule type" value="Genomic_DNA"/>
</dbReference>
<organism evidence="3 4">
    <name type="scientific">Pyrus ussuriensis x Pyrus communis</name>
    <dbReference type="NCBI Taxonomy" id="2448454"/>
    <lineage>
        <taxon>Eukaryota</taxon>
        <taxon>Viridiplantae</taxon>
        <taxon>Streptophyta</taxon>
        <taxon>Embryophyta</taxon>
        <taxon>Tracheophyta</taxon>
        <taxon>Spermatophyta</taxon>
        <taxon>Magnoliopsida</taxon>
        <taxon>eudicotyledons</taxon>
        <taxon>Gunneridae</taxon>
        <taxon>Pentapetalae</taxon>
        <taxon>rosids</taxon>
        <taxon>fabids</taxon>
        <taxon>Rosales</taxon>
        <taxon>Rosaceae</taxon>
        <taxon>Amygdaloideae</taxon>
        <taxon>Maleae</taxon>
        <taxon>Pyrus</taxon>
    </lineage>
</organism>
<feature type="transmembrane region" description="Helical" evidence="2">
    <location>
        <begin position="81"/>
        <end position="104"/>
    </location>
</feature>
<gene>
    <name evidence="3" type="ORF">D8674_001199</name>
</gene>
<comment type="caution">
    <text evidence="3">The sequence shown here is derived from an EMBL/GenBank/DDBJ whole genome shotgun (WGS) entry which is preliminary data.</text>
</comment>
<reference evidence="4" key="2">
    <citation type="submission" date="2019-10" db="EMBL/GenBank/DDBJ databases">
        <title>A de novo genome assembly of a pear dwarfing rootstock.</title>
        <authorList>
            <person name="Wang F."/>
            <person name="Wang J."/>
            <person name="Li S."/>
            <person name="Zhang Y."/>
            <person name="Fang M."/>
            <person name="Ma L."/>
            <person name="Zhao Y."/>
            <person name="Jiang S."/>
        </authorList>
    </citation>
    <scope>NUCLEOTIDE SEQUENCE [LARGE SCALE GENOMIC DNA]</scope>
</reference>
<evidence type="ECO:0000313" key="4">
    <source>
        <dbReference type="Proteomes" id="UP000327157"/>
    </source>
</evidence>
<dbReference type="Proteomes" id="UP000327157">
    <property type="component" value="Chromosome 1"/>
</dbReference>
<feature type="compositionally biased region" description="Basic and acidic residues" evidence="1">
    <location>
        <begin position="19"/>
        <end position="36"/>
    </location>
</feature>
<evidence type="ECO:0000313" key="3">
    <source>
        <dbReference type="EMBL" id="KAB2598279.1"/>
    </source>
</evidence>
<evidence type="ECO:0000256" key="1">
    <source>
        <dbReference type="SAM" id="MobiDB-lite"/>
    </source>
</evidence>
<dbReference type="AlphaFoldDB" id="A0A5N5F5E6"/>
<keyword evidence="2" id="KW-0812">Transmembrane</keyword>
<keyword evidence="2" id="KW-0472">Membrane</keyword>
<proteinExistence type="predicted"/>
<accession>A0A5N5F5E6</accession>
<sequence length="237" mass="26335">MKRQPQGSTKQEITATDSIKFESRETNNKFTSDTKSRVSSPISNSPCVVPQLMSPFPHNSCSFVTSMSAAGGYYKLTELSVLFISFWASSSQVALLLMIIHGIWRARNALLWENKVANPALFIKARPGPISRPLQVLMHWSPPLVGWVKVNVDGSFLSGSNVGGVVQAVGSRFQRSSPMDLLVDDIRASLRTFVDSQVCYVRRSAYGMAKLAMSFPIEFRWFEEPPDPIVEALVDVF</sequence>
<feature type="compositionally biased region" description="Polar residues" evidence="1">
    <location>
        <begin position="1"/>
        <end position="17"/>
    </location>
</feature>
<reference evidence="3 4" key="1">
    <citation type="submission" date="2019-09" db="EMBL/GenBank/DDBJ databases">
        <authorList>
            <person name="Ou C."/>
        </authorList>
    </citation>
    <scope>NUCLEOTIDE SEQUENCE [LARGE SCALE GENOMIC DNA]</scope>
    <source>
        <strain evidence="3">S2</strain>
        <tissue evidence="3">Leaf</tissue>
    </source>
</reference>
<protein>
    <submittedName>
        <fullName evidence="3">Protein TIME FOR COFFEE-like</fullName>
    </submittedName>
</protein>
<name>A0A5N5F5E6_9ROSA</name>
<dbReference type="OrthoDB" id="784889at2759"/>
<keyword evidence="2" id="KW-1133">Transmembrane helix</keyword>
<keyword evidence="4" id="KW-1185">Reference proteome</keyword>
<evidence type="ECO:0000256" key="2">
    <source>
        <dbReference type="SAM" id="Phobius"/>
    </source>
</evidence>
<feature type="region of interest" description="Disordered" evidence="1">
    <location>
        <begin position="1"/>
        <end position="37"/>
    </location>
</feature>
<reference evidence="3 4" key="3">
    <citation type="submission" date="2019-11" db="EMBL/GenBank/DDBJ databases">
        <title>A de novo genome assembly of a pear dwarfing rootstock.</title>
        <authorList>
            <person name="Wang F."/>
            <person name="Wang J."/>
            <person name="Li S."/>
            <person name="Zhang Y."/>
            <person name="Fang M."/>
            <person name="Ma L."/>
            <person name="Zhao Y."/>
            <person name="Jiang S."/>
        </authorList>
    </citation>
    <scope>NUCLEOTIDE SEQUENCE [LARGE SCALE GENOMIC DNA]</scope>
    <source>
        <strain evidence="3">S2</strain>
        <tissue evidence="3">Leaf</tissue>
    </source>
</reference>